<organism evidence="3 4">
    <name type="scientific">Paramecium primaurelia</name>
    <dbReference type="NCBI Taxonomy" id="5886"/>
    <lineage>
        <taxon>Eukaryota</taxon>
        <taxon>Sar</taxon>
        <taxon>Alveolata</taxon>
        <taxon>Ciliophora</taxon>
        <taxon>Intramacronucleata</taxon>
        <taxon>Oligohymenophorea</taxon>
        <taxon>Peniculida</taxon>
        <taxon>Parameciidae</taxon>
        <taxon>Paramecium</taxon>
    </lineage>
</organism>
<evidence type="ECO:0000256" key="1">
    <source>
        <dbReference type="SAM" id="Coils"/>
    </source>
</evidence>
<dbReference type="AlphaFoldDB" id="A0A8S1QKR0"/>
<evidence type="ECO:0000313" key="3">
    <source>
        <dbReference type="EMBL" id="CAD8116209.1"/>
    </source>
</evidence>
<gene>
    <name evidence="3" type="ORF">PPRIM_AZ9-3.1.T1700019</name>
</gene>
<sequence>MKNSLTRSQKYQKINNNDESPQSQYDGNIIYYLVQITINTRKSSISINTVKTVNLRIDDKAKKNVKDVVFQQKKQITELIHPKNYLKSEHTDKNFHAKDQQCENLIQKNPSSPNSIKKQLQLNQLKFTKPNVSPNKKTEDLKNQIMNVSDNLYTPTERRQKNLKTYLYSINKQESKQELEKKLNEGDSFQIKIKQDVTKSQNAFKLEKEQQQKCQEELSKCQQDLQKEKEQQQKIQEELSKCQQDLQKEKEQRIKMEEENKKLNDILQQKQIEIDQLMSKNNTFMQLIKTIDENISQIYQKEVKILVKNIQFT</sequence>
<accession>A0A8S1QKR0</accession>
<dbReference type="Proteomes" id="UP000688137">
    <property type="component" value="Unassembled WGS sequence"/>
</dbReference>
<protein>
    <submittedName>
        <fullName evidence="3">Uncharacterized protein</fullName>
    </submittedName>
</protein>
<keyword evidence="1" id="KW-0175">Coiled coil</keyword>
<reference evidence="3" key="1">
    <citation type="submission" date="2021-01" db="EMBL/GenBank/DDBJ databases">
        <authorList>
            <consortium name="Genoscope - CEA"/>
            <person name="William W."/>
        </authorList>
    </citation>
    <scope>NUCLEOTIDE SEQUENCE</scope>
</reference>
<feature type="coiled-coil region" evidence="1">
    <location>
        <begin position="211"/>
        <end position="280"/>
    </location>
</feature>
<evidence type="ECO:0000256" key="2">
    <source>
        <dbReference type="SAM" id="MobiDB-lite"/>
    </source>
</evidence>
<comment type="caution">
    <text evidence="3">The sequence shown here is derived from an EMBL/GenBank/DDBJ whole genome shotgun (WGS) entry which is preliminary data.</text>
</comment>
<evidence type="ECO:0000313" key="4">
    <source>
        <dbReference type="Proteomes" id="UP000688137"/>
    </source>
</evidence>
<name>A0A8S1QKR0_PARPR</name>
<proteinExistence type="predicted"/>
<keyword evidence="4" id="KW-1185">Reference proteome</keyword>
<feature type="region of interest" description="Disordered" evidence="2">
    <location>
        <begin position="1"/>
        <end position="20"/>
    </location>
</feature>
<dbReference type="EMBL" id="CAJJDM010000179">
    <property type="protein sequence ID" value="CAD8116209.1"/>
    <property type="molecule type" value="Genomic_DNA"/>
</dbReference>